<dbReference type="EMBL" id="MU005579">
    <property type="protein sequence ID" value="KAF2685279.1"/>
    <property type="molecule type" value="Genomic_DNA"/>
</dbReference>
<keyword evidence="3" id="KW-1185">Reference proteome</keyword>
<keyword evidence="1" id="KW-0472">Membrane</keyword>
<organism evidence="2 3">
    <name type="scientific">Lentithecium fluviatile CBS 122367</name>
    <dbReference type="NCBI Taxonomy" id="1168545"/>
    <lineage>
        <taxon>Eukaryota</taxon>
        <taxon>Fungi</taxon>
        <taxon>Dikarya</taxon>
        <taxon>Ascomycota</taxon>
        <taxon>Pezizomycotina</taxon>
        <taxon>Dothideomycetes</taxon>
        <taxon>Pleosporomycetidae</taxon>
        <taxon>Pleosporales</taxon>
        <taxon>Massarineae</taxon>
        <taxon>Lentitheciaceae</taxon>
        <taxon>Lentithecium</taxon>
    </lineage>
</organism>
<proteinExistence type="predicted"/>
<evidence type="ECO:0000313" key="2">
    <source>
        <dbReference type="EMBL" id="KAF2685279.1"/>
    </source>
</evidence>
<reference evidence="2" key="1">
    <citation type="journal article" date="2020" name="Stud. Mycol.">
        <title>101 Dothideomycetes genomes: a test case for predicting lifestyles and emergence of pathogens.</title>
        <authorList>
            <person name="Haridas S."/>
            <person name="Albert R."/>
            <person name="Binder M."/>
            <person name="Bloem J."/>
            <person name="Labutti K."/>
            <person name="Salamov A."/>
            <person name="Andreopoulos B."/>
            <person name="Baker S."/>
            <person name="Barry K."/>
            <person name="Bills G."/>
            <person name="Bluhm B."/>
            <person name="Cannon C."/>
            <person name="Castanera R."/>
            <person name="Culley D."/>
            <person name="Daum C."/>
            <person name="Ezra D."/>
            <person name="Gonzalez J."/>
            <person name="Henrissat B."/>
            <person name="Kuo A."/>
            <person name="Liang C."/>
            <person name="Lipzen A."/>
            <person name="Lutzoni F."/>
            <person name="Magnuson J."/>
            <person name="Mondo S."/>
            <person name="Nolan M."/>
            <person name="Ohm R."/>
            <person name="Pangilinan J."/>
            <person name="Park H.-J."/>
            <person name="Ramirez L."/>
            <person name="Alfaro M."/>
            <person name="Sun H."/>
            <person name="Tritt A."/>
            <person name="Yoshinaga Y."/>
            <person name="Zwiers L.-H."/>
            <person name="Turgeon B."/>
            <person name="Goodwin S."/>
            <person name="Spatafora J."/>
            <person name="Crous P."/>
            <person name="Grigoriev I."/>
        </authorList>
    </citation>
    <scope>NUCLEOTIDE SEQUENCE</scope>
    <source>
        <strain evidence="2">CBS 122367</strain>
    </source>
</reference>
<evidence type="ECO:0000313" key="3">
    <source>
        <dbReference type="Proteomes" id="UP000799291"/>
    </source>
</evidence>
<accession>A0A6G1J576</accession>
<feature type="transmembrane region" description="Helical" evidence="1">
    <location>
        <begin position="25"/>
        <end position="48"/>
    </location>
</feature>
<protein>
    <submittedName>
        <fullName evidence="2">Uncharacterized protein</fullName>
    </submittedName>
</protein>
<sequence length="162" mass="17496">MAHKSQPQNLLAQFPPNRRAPLRQIFRATWAGLVFLLLSSAFIFAVAVTTDGKPKTRTWVSYASVFIAPGATVLKGSVASLLGVAIYHHLWLRLSDTTGNEHDLTVTGIESLHLASRLSVGMLAEPSAALRWFIGLACFLATSATILARRLESIPSVASKSL</sequence>
<evidence type="ECO:0000256" key="1">
    <source>
        <dbReference type="SAM" id="Phobius"/>
    </source>
</evidence>
<keyword evidence="1" id="KW-0812">Transmembrane</keyword>
<dbReference type="Proteomes" id="UP000799291">
    <property type="component" value="Unassembled WGS sequence"/>
</dbReference>
<keyword evidence="1" id="KW-1133">Transmembrane helix</keyword>
<gene>
    <name evidence="2" type="ORF">K458DRAFT_388171</name>
</gene>
<dbReference type="OrthoDB" id="3478299at2759"/>
<dbReference type="AlphaFoldDB" id="A0A6G1J576"/>
<name>A0A6G1J576_9PLEO</name>
<feature type="transmembrane region" description="Helical" evidence="1">
    <location>
        <begin position="60"/>
        <end position="87"/>
    </location>
</feature>